<dbReference type="OrthoDB" id="5982417at2759"/>
<dbReference type="PANTHER" id="PTHR10517:SF19">
    <property type="entry name" value="RETBINDIN"/>
    <property type="match status" value="1"/>
</dbReference>
<dbReference type="Proteomes" id="UP000694545">
    <property type="component" value="Unplaced"/>
</dbReference>
<protein>
    <recommendedName>
        <fullName evidence="6">Folate receptor-like domain-containing protein</fullName>
    </recommendedName>
</protein>
<feature type="chain" id="PRO_5034043918" description="Folate receptor-like domain-containing protein" evidence="5">
    <location>
        <begin position="17"/>
        <end position="235"/>
    </location>
</feature>
<dbReference type="InterPro" id="IPR018143">
    <property type="entry name" value="Folate_rcpt-like"/>
</dbReference>
<dbReference type="GO" id="GO:0032217">
    <property type="term" value="F:riboflavin transmembrane transporter activity"/>
    <property type="evidence" value="ECO:0007669"/>
    <property type="project" value="TreeGrafter"/>
</dbReference>
<dbReference type="AlphaFoldDB" id="A0A8D2J9L8"/>
<dbReference type="GO" id="GO:0038023">
    <property type="term" value="F:signaling receptor activity"/>
    <property type="evidence" value="ECO:0007669"/>
    <property type="project" value="TreeGrafter"/>
</dbReference>
<feature type="region of interest" description="Disordered" evidence="4">
    <location>
        <begin position="205"/>
        <end position="235"/>
    </location>
</feature>
<dbReference type="KEGG" id="vko:123029101"/>
<dbReference type="RefSeq" id="XP_044297630.1">
    <property type="nucleotide sequence ID" value="XM_044441695.1"/>
</dbReference>
<dbReference type="Pfam" id="PF03024">
    <property type="entry name" value="Folate_rec"/>
    <property type="match status" value="1"/>
</dbReference>
<dbReference type="InterPro" id="IPR004269">
    <property type="entry name" value="Folate_rcpt"/>
</dbReference>
<name>A0A8D2J9L8_VARKO</name>
<feature type="signal peptide" evidence="5">
    <location>
        <begin position="1"/>
        <end position="16"/>
    </location>
</feature>
<evidence type="ECO:0000313" key="8">
    <source>
        <dbReference type="Proteomes" id="UP000694545"/>
    </source>
</evidence>
<dbReference type="OMA" id="CCYADFT"/>
<evidence type="ECO:0000259" key="6">
    <source>
        <dbReference type="Pfam" id="PF03024"/>
    </source>
</evidence>
<dbReference type="GO" id="GO:0009897">
    <property type="term" value="C:external side of plasma membrane"/>
    <property type="evidence" value="ECO:0007669"/>
    <property type="project" value="TreeGrafter"/>
</dbReference>
<keyword evidence="3" id="KW-1015">Disulfide bond</keyword>
<keyword evidence="2 5" id="KW-0732">Signal</keyword>
<keyword evidence="8" id="KW-1185">Reference proteome</keyword>
<evidence type="ECO:0000256" key="4">
    <source>
        <dbReference type="SAM" id="MobiDB-lite"/>
    </source>
</evidence>
<evidence type="ECO:0000256" key="5">
    <source>
        <dbReference type="SAM" id="SignalP"/>
    </source>
</evidence>
<comment type="similarity">
    <text evidence="1">Belongs to the folate receptor family.</text>
</comment>
<evidence type="ECO:0000256" key="2">
    <source>
        <dbReference type="ARBA" id="ARBA00022729"/>
    </source>
</evidence>
<gene>
    <name evidence="7" type="primary">LOC123029101</name>
</gene>
<accession>A0A8D2J9L8</accession>
<evidence type="ECO:0000256" key="3">
    <source>
        <dbReference type="ARBA" id="ARBA00023157"/>
    </source>
</evidence>
<dbReference type="Ensembl" id="ENSVKKT00000011753.1">
    <property type="protein sequence ID" value="ENSVKKP00000011480.1"/>
    <property type="gene ID" value="ENSVKKG00000008006.1"/>
</dbReference>
<proteinExistence type="inferred from homology"/>
<evidence type="ECO:0000256" key="1">
    <source>
        <dbReference type="ARBA" id="ARBA00007932"/>
    </source>
</evidence>
<dbReference type="PANTHER" id="PTHR10517">
    <property type="entry name" value="FOLATE RECEPTOR"/>
    <property type="match status" value="1"/>
</dbReference>
<feature type="compositionally biased region" description="Basic and acidic residues" evidence="4">
    <location>
        <begin position="213"/>
        <end position="235"/>
    </location>
</feature>
<reference evidence="7" key="1">
    <citation type="submission" date="2025-08" db="UniProtKB">
        <authorList>
            <consortium name="Ensembl"/>
        </authorList>
    </citation>
    <scope>IDENTIFICATION</scope>
</reference>
<feature type="domain" description="Folate receptor-like" evidence="6">
    <location>
        <begin position="24"/>
        <end position="189"/>
    </location>
</feature>
<sequence>MLRFLMLLLFAILAVSINENRQECLKGVGHKLRPTQEKDLKECFIYKESSCCYAEITEELAHSPVIKVNTTYWNRCGNLSNLCESYMKKMECFYRCSPHTARWAHSQYAGAIQSVPICQSFCDDWYEACKNDLTCVSNWLMDWKIDANGENHCKNECISYSEMYVNGTDMCEKMWGESLKVSNSPCLCLRLNEMDNAVIKLMEANSRNSSSGRSDKEQDCHPKMELKQREEVEAH</sequence>
<reference evidence="7" key="2">
    <citation type="submission" date="2025-09" db="UniProtKB">
        <authorList>
            <consortium name="Ensembl"/>
        </authorList>
    </citation>
    <scope>IDENTIFICATION</scope>
</reference>
<dbReference type="GeneID" id="123029101"/>
<dbReference type="GO" id="GO:1902444">
    <property type="term" value="F:riboflavin binding"/>
    <property type="evidence" value="ECO:0007669"/>
    <property type="project" value="TreeGrafter"/>
</dbReference>
<organism evidence="7 8">
    <name type="scientific">Varanus komodoensis</name>
    <name type="common">Komodo dragon</name>
    <dbReference type="NCBI Taxonomy" id="61221"/>
    <lineage>
        <taxon>Eukaryota</taxon>
        <taxon>Metazoa</taxon>
        <taxon>Chordata</taxon>
        <taxon>Craniata</taxon>
        <taxon>Vertebrata</taxon>
        <taxon>Euteleostomi</taxon>
        <taxon>Lepidosauria</taxon>
        <taxon>Squamata</taxon>
        <taxon>Bifurcata</taxon>
        <taxon>Unidentata</taxon>
        <taxon>Episquamata</taxon>
        <taxon>Toxicofera</taxon>
        <taxon>Anguimorpha</taxon>
        <taxon>Paleoanguimorpha</taxon>
        <taxon>Varanoidea</taxon>
        <taxon>Varanidae</taxon>
        <taxon>Varanus</taxon>
    </lineage>
</organism>
<evidence type="ECO:0000313" key="7">
    <source>
        <dbReference type="Ensembl" id="ENSVKKP00000011480.1"/>
    </source>
</evidence>